<gene>
    <name evidence="3" type="primary">LOC106818507</name>
</gene>
<dbReference type="Pfam" id="PF21789">
    <property type="entry name" value="TNP-like_RNaseH_C"/>
    <property type="match status" value="1"/>
</dbReference>
<dbReference type="GeneID" id="106818507"/>
<organism evidence="2 3">
    <name type="scientific">Priapulus caudatus</name>
    <name type="common">Priapulid worm</name>
    <dbReference type="NCBI Taxonomy" id="37621"/>
    <lineage>
        <taxon>Eukaryota</taxon>
        <taxon>Metazoa</taxon>
        <taxon>Ecdysozoa</taxon>
        <taxon>Scalidophora</taxon>
        <taxon>Priapulida</taxon>
        <taxon>Priapulimorpha</taxon>
        <taxon>Priapulimorphida</taxon>
        <taxon>Priapulidae</taxon>
        <taxon>Priapulus</taxon>
    </lineage>
</organism>
<sequence>MCVKGFVMLINSVCGLSHDLLKQQRYFLTYKCSQDHLELFFNAIRRAGGWNNNPTASIFSSVFQKIIAHCGALQVSMHGNCVPIDETTMVKASLSTYMPPDTPDSSEQDDLPDPFMSCFQVKTNSPSCMQPVHHAKEEQPRIQQRQMSQTFCHKQSLICSKL</sequence>
<dbReference type="Proteomes" id="UP000695022">
    <property type="component" value="Unplaced"/>
</dbReference>
<name>A0ABM1F2L8_PRICU</name>
<reference evidence="3" key="1">
    <citation type="submission" date="2025-08" db="UniProtKB">
        <authorList>
            <consortium name="RefSeq"/>
        </authorList>
    </citation>
    <scope>IDENTIFICATION</scope>
</reference>
<keyword evidence="2" id="KW-1185">Reference proteome</keyword>
<evidence type="ECO:0000313" key="2">
    <source>
        <dbReference type="Proteomes" id="UP000695022"/>
    </source>
</evidence>
<evidence type="ECO:0000259" key="1">
    <source>
        <dbReference type="Pfam" id="PF21789"/>
    </source>
</evidence>
<dbReference type="RefSeq" id="XP_014678689.1">
    <property type="nucleotide sequence ID" value="XM_014823203.1"/>
</dbReference>
<feature type="domain" description="Transposable element P transposase-like RNase H C-terminal" evidence="1">
    <location>
        <begin position="30"/>
        <end position="63"/>
    </location>
</feature>
<proteinExistence type="predicted"/>
<evidence type="ECO:0000313" key="3">
    <source>
        <dbReference type="RefSeq" id="XP_014678689.1"/>
    </source>
</evidence>
<protein>
    <submittedName>
        <fullName evidence="3">Uncharacterized protein LOC106818507</fullName>
    </submittedName>
</protein>
<accession>A0ABM1F2L8</accession>
<dbReference type="PANTHER" id="PTHR47577:SF2">
    <property type="entry name" value="THAP DOMAIN CONTAINING 9"/>
    <property type="match status" value="1"/>
</dbReference>
<dbReference type="PANTHER" id="PTHR47577">
    <property type="entry name" value="THAP DOMAIN-CONTAINING PROTEIN 6"/>
    <property type="match status" value="1"/>
</dbReference>
<dbReference type="InterPro" id="IPR048367">
    <property type="entry name" value="TNP-like_RNaseH_C"/>
</dbReference>